<dbReference type="RefSeq" id="XP_040682492.1">
    <property type="nucleotide sequence ID" value="XM_040819227.1"/>
</dbReference>
<evidence type="ECO:0000313" key="7">
    <source>
        <dbReference type="Proteomes" id="UP000030816"/>
    </source>
</evidence>
<gene>
    <name evidence="6" type="ORF">MAM_00428</name>
</gene>
<dbReference type="STRING" id="1081103.A0A0B2WYS1"/>
<protein>
    <submittedName>
        <fullName evidence="6">NlpC/P60-like cell-wall peptidase</fullName>
    </submittedName>
</protein>
<evidence type="ECO:0000256" key="1">
    <source>
        <dbReference type="ARBA" id="ARBA00007074"/>
    </source>
</evidence>
<sequence>MPCSGGSHWVNSASFWSETRDPRAILPGLDVPTDFLGKLVKTPPQTREAGFDKRTGPGIVAAAEKMKGKPYVWGGGDIHGPTKGGFDCSGLTQYAVYQAQKRKIPRTAQTQYTSKLGRHIPRGQAQAGDLLFWGKGGNCETGVVHVGIFTRPGWMVNAAHTGVPVRDQKIWTSSGGESICPDAVRFW</sequence>
<dbReference type="InterPro" id="IPR038765">
    <property type="entry name" value="Papain-like_cys_pep_sf"/>
</dbReference>
<dbReference type="GO" id="GO:0006508">
    <property type="term" value="P:proteolysis"/>
    <property type="evidence" value="ECO:0007669"/>
    <property type="project" value="UniProtKB-KW"/>
</dbReference>
<keyword evidence="4" id="KW-0788">Thiol protease</keyword>
<dbReference type="PANTHER" id="PTHR47359">
    <property type="entry name" value="PEPTIDOGLYCAN DL-ENDOPEPTIDASE CWLO"/>
    <property type="match status" value="1"/>
</dbReference>
<dbReference type="InterPro" id="IPR000064">
    <property type="entry name" value="NLP_P60_dom"/>
</dbReference>
<evidence type="ECO:0000256" key="2">
    <source>
        <dbReference type="ARBA" id="ARBA00022670"/>
    </source>
</evidence>
<dbReference type="Pfam" id="PF00877">
    <property type="entry name" value="NLPC_P60"/>
    <property type="match status" value="1"/>
</dbReference>
<feature type="domain" description="NlpC/P60" evidence="5">
    <location>
        <begin position="53"/>
        <end position="187"/>
    </location>
</feature>
<dbReference type="PANTHER" id="PTHR47359:SF3">
    <property type="entry name" value="NLP_P60 DOMAIN-CONTAINING PROTEIN-RELATED"/>
    <property type="match status" value="1"/>
</dbReference>
<dbReference type="HOGENOM" id="CLU_066031_1_0_1"/>
<dbReference type="SUPFAM" id="SSF54001">
    <property type="entry name" value="Cysteine proteinases"/>
    <property type="match status" value="1"/>
</dbReference>
<evidence type="ECO:0000256" key="4">
    <source>
        <dbReference type="ARBA" id="ARBA00022807"/>
    </source>
</evidence>
<dbReference type="AlphaFoldDB" id="A0A0B2WYS1"/>
<dbReference type="EMBL" id="AZHE01000001">
    <property type="protein sequence ID" value="KHO01427.1"/>
    <property type="molecule type" value="Genomic_DNA"/>
</dbReference>
<evidence type="ECO:0000313" key="6">
    <source>
        <dbReference type="EMBL" id="KHO01427.1"/>
    </source>
</evidence>
<name>A0A0B2WYS1_METAS</name>
<evidence type="ECO:0000259" key="5">
    <source>
        <dbReference type="PROSITE" id="PS51935"/>
    </source>
</evidence>
<dbReference type="Gene3D" id="3.90.1720.10">
    <property type="entry name" value="endopeptidase domain like (from Nostoc punctiforme)"/>
    <property type="match status" value="1"/>
</dbReference>
<keyword evidence="2" id="KW-0645">Protease</keyword>
<organism evidence="6 7">
    <name type="scientific">Metarhizium album (strain ARSEF 1941)</name>
    <dbReference type="NCBI Taxonomy" id="1081103"/>
    <lineage>
        <taxon>Eukaryota</taxon>
        <taxon>Fungi</taxon>
        <taxon>Dikarya</taxon>
        <taxon>Ascomycota</taxon>
        <taxon>Pezizomycotina</taxon>
        <taxon>Sordariomycetes</taxon>
        <taxon>Hypocreomycetidae</taxon>
        <taxon>Hypocreales</taxon>
        <taxon>Clavicipitaceae</taxon>
        <taxon>Metarhizium</taxon>
    </lineage>
</organism>
<accession>A0A0B2WYS1</accession>
<reference evidence="6 7" key="1">
    <citation type="journal article" date="2014" name="Proc. Natl. Acad. Sci. U.S.A.">
        <title>Trajectory and genomic determinants of fungal-pathogen speciation and host adaptation.</title>
        <authorList>
            <person name="Hu X."/>
            <person name="Xiao G."/>
            <person name="Zheng P."/>
            <person name="Shang Y."/>
            <person name="Su Y."/>
            <person name="Zhang X."/>
            <person name="Liu X."/>
            <person name="Zhan S."/>
            <person name="St Leger R.J."/>
            <person name="Wang C."/>
        </authorList>
    </citation>
    <scope>NUCLEOTIDE SEQUENCE [LARGE SCALE GENOMIC DNA]</scope>
    <source>
        <strain evidence="6 7">ARSEF 1941</strain>
    </source>
</reference>
<comment type="caution">
    <text evidence="6">The sequence shown here is derived from an EMBL/GenBank/DDBJ whole genome shotgun (WGS) entry which is preliminary data.</text>
</comment>
<comment type="similarity">
    <text evidence="1">Belongs to the peptidase C40 family.</text>
</comment>
<evidence type="ECO:0000256" key="3">
    <source>
        <dbReference type="ARBA" id="ARBA00022801"/>
    </source>
</evidence>
<dbReference type="GO" id="GO:0008234">
    <property type="term" value="F:cysteine-type peptidase activity"/>
    <property type="evidence" value="ECO:0007669"/>
    <property type="project" value="UniProtKB-KW"/>
</dbReference>
<dbReference type="Proteomes" id="UP000030816">
    <property type="component" value="Unassembled WGS sequence"/>
</dbReference>
<keyword evidence="3" id="KW-0378">Hydrolase</keyword>
<proteinExistence type="inferred from homology"/>
<dbReference type="PROSITE" id="PS51935">
    <property type="entry name" value="NLPC_P60"/>
    <property type="match status" value="1"/>
</dbReference>
<dbReference type="OrthoDB" id="2251794at2759"/>
<dbReference type="InterPro" id="IPR051794">
    <property type="entry name" value="PG_Endopeptidase_C40"/>
</dbReference>
<keyword evidence="7" id="KW-1185">Reference proteome</keyword>
<dbReference type="GeneID" id="63734883"/>